<sequence>MKLKHLCLLTAVTSIISIPVSYATTSNSPDQAKLHRCADPVFYAQTSDHDKEVEVCIIQSEVSYSFGQTVSGVTQQKNIVVPKRNTSFISQGDKKHSLNAFTVYNENTAYQVAYGTNDTGAPFATLDIYNNASGDKHAISHINFDPDTVIGNISYELSGQGIPAEKP</sequence>
<proteinExistence type="predicted"/>
<name>A0ABW1VPS3_9GAMM</name>
<gene>
    <name evidence="2" type="ORF">ACFP73_12790</name>
</gene>
<dbReference type="Proteomes" id="UP001596215">
    <property type="component" value="Unassembled WGS sequence"/>
</dbReference>
<organism evidence="2 3">
    <name type="scientific">Tatumella punctata</name>
    <dbReference type="NCBI Taxonomy" id="399969"/>
    <lineage>
        <taxon>Bacteria</taxon>
        <taxon>Pseudomonadati</taxon>
        <taxon>Pseudomonadota</taxon>
        <taxon>Gammaproteobacteria</taxon>
        <taxon>Enterobacterales</taxon>
        <taxon>Erwiniaceae</taxon>
        <taxon>Tatumella</taxon>
    </lineage>
</organism>
<feature type="chain" id="PRO_5046635818" description="Secreted protein" evidence="1">
    <location>
        <begin position="24"/>
        <end position="167"/>
    </location>
</feature>
<keyword evidence="3" id="KW-1185">Reference proteome</keyword>
<evidence type="ECO:0008006" key="4">
    <source>
        <dbReference type="Google" id="ProtNLM"/>
    </source>
</evidence>
<comment type="caution">
    <text evidence="2">The sequence shown here is derived from an EMBL/GenBank/DDBJ whole genome shotgun (WGS) entry which is preliminary data.</text>
</comment>
<dbReference type="EMBL" id="JBHSUC010000017">
    <property type="protein sequence ID" value="MFC6362961.1"/>
    <property type="molecule type" value="Genomic_DNA"/>
</dbReference>
<evidence type="ECO:0000313" key="2">
    <source>
        <dbReference type="EMBL" id="MFC6362961.1"/>
    </source>
</evidence>
<reference evidence="3" key="1">
    <citation type="journal article" date="2019" name="Int. J. Syst. Evol. Microbiol.">
        <title>The Global Catalogue of Microorganisms (GCM) 10K type strain sequencing project: providing services to taxonomists for standard genome sequencing and annotation.</title>
        <authorList>
            <consortium name="The Broad Institute Genomics Platform"/>
            <consortium name="The Broad Institute Genome Sequencing Center for Infectious Disease"/>
            <person name="Wu L."/>
            <person name="Ma J."/>
        </authorList>
    </citation>
    <scope>NUCLEOTIDE SEQUENCE [LARGE SCALE GENOMIC DNA]</scope>
    <source>
        <strain evidence="3">CGMCC 4.1530</strain>
    </source>
</reference>
<dbReference type="RefSeq" id="WP_212709334.1">
    <property type="nucleotide sequence ID" value="NZ_BAAAFW010000008.1"/>
</dbReference>
<evidence type="ECO:0000256" key="1">
    <source>
        <dbReference type="SAM" id="SignalP"/>
    </source>
</evidence>
<evidence type="ECO:0000313" key="3">
    <source>
        <dbReference type="Proteomes" id="UP001596215"/>
    </source>
</evidence>
<feature type="signal peptide" evidence="1">
    <location>
        <begin position="1"/>
        <end position="23"/>
    </location>
</feature>
<keyword evidence="1" id="KW-0732">Signal</keyword>
<accession>A0ABW1VPS3</accession>
<protein>
    <recommendedName>
        <fullName evidence="4">Secreted protein</fullName>
    </recommendedName>
</protein>